<accession>K1RG82</accession>
<dbReference type="EMBL" id="JH817406">
    <property type="protein sequence ID" value="EKC33056.1"/>
    <property type="molecule type" value="Genomic_DNA"/>
</dbReference>
<protein>
    <submittedName>
        <fullName evidence="1">Uncharacterized protein</fullName>
    </submittedName>
</protein>
<dbReference type="HOGENOM" id="CLU_555824_0_0_1"/>
<name>K1RG82_MAGGI</name>
<proteinExistence type="predicted"/>
<gene>
    <name evidence="1" type="ORF">CGI_10012467</name>
</gene>
<dbReference type="InParanoid" id="K1RG82"/>
<sequence length="491" mass="55734">MAYKIAGGSKIAELIHNCENVSEAAPLSTAFSCKRTFEDLKKSLQGFKHDDQLFFSLQATIGGYVKVKNREAGNKIEYHPFVGNTTEREFEYHWDLALPYHNLEQGINDPQFLSVPDLTESPTVDMTWGGWADDLSGLQKYQYEVFELGHDGSELYEQKTVKSPTNISLNATQASFELPHPGMFAIHFSAFDKAGNYKTSRKVLLYDNISEVTFKPGKVTRVITASSETNYEWVTKDAQYVDILWKDRFLNHRHEINRWLNKVKQNKAVKSRYDDHYGERQVNLIPNVHACVDFKVAYNVTDTSGIVDSQDFTSVSSISAQGNQLNLPWSDGNKLDVTVRAIDILGKYLDESVTVYRDATPPLIEDLWLTRGDRLNVSVHRVEDFAEMTIEWIAYDYHSGLDSINWRLFDNFTGVDIIHGHEDIPVQGMANDTAACESKYGSYARGANCYETPFWGAYHKNFQINPAIKTNGGLKVGKDKGLHDSDYLRNL</sequence>
<organism evidence="1">
    <name type="scientific">Magallana gigas</name>
    <name type="common">Pacific oyster</name>
    <name type="synonym">Crassostrea gigas</name>
    <dbReference type="NCBI Taxonomy" id="29159"/>
    <lineage>
        <taxon>Eukaryota</taxon>
        <taxon>Metazoa</taxon>
        <taxon>Spiralia</taxon>
        <taxon>Lophotrochozoa</taxon>
        <taxon>Mollusca</taxon>
        <taxon>Bivalvia</taxon>
        <taxon>Autobranchia</taxon>
        <taxon>Pteriomorphia</taxon>
        <taxon>Ostreida</taxon>
        <taxon>Ostreoidea</taxon>
        <taxon>Ostreidae</taxon>
        <taxon>Magallana</taxon>
    </lineage>
</organism>
<evidence type="ECO:0000313" key="1">
    <source>
        <dbReference type="EMBL" id="EKC33056.1"/>
    </source>
</evidence>
<reference evidence="1" key="1">
    <citation type="journal article" date="2012" name="Nature">
        <title>The oyster genome reveals stress adaptation and complexity of shell formation.</title>
        <authorList>
            <person name="Zhang G."/>
            <person name="Fang X."/>
            <person name="Guo X."/>
            <person name="Li L."/>
            <person name="Luo R."/>
            <person name="Xu F."/>
            <person name="Yang P."/>
            <person name="Zhang L."/>
            <person name="Wang X."/>
            <person name="Qi H."/>
            <person name="Xiong Z."/>
            <person name="Que H."/>
            <person name="Xie Y."/>
            <person name="Holland P.W."/>
            <person name="Paps J."/>
            <person name="Zhu Y."/>
            <person name="Wu F."/>
            <person name="Chen Y."/>
            <person name="Wang J."/>
            <person name="Peng C."/>
            <person name="Meng J."/>
            <person name="Yang L."/>
            <person name="Liu J."/>
            <person name="Wen B."/>
            <person name="Zhang N."/>
            <person name="Huang Z."/>
            <person name="Zhu Q."/>
            <person name="Feng Y."/>
            <person name="Mount A."/>
            <person name="Hedgecock D."/>
            <person name="Xu Z."/>
            <person name="Liu Y."/>
            <person name="Domazet-Loso T."/>
            <person name="Du Y."/>
            <person name="Sun X."/>
            <person name="Zhang S."/>
            <person name="Liu B."/>
            <person name="Cheng P."/>
            <person name="Jiang X."/>
            <person name="Li J."/>
            <person name="Fan D."/>
            <person name="Wang W."/>
            <person name="Fu W."/>
            <person name="Wang T."/>
            <person name="Wang B."/>
            <person name="Zhang J."/>
            <person name="Peng Z."/>
            <person name="Li Y."/>
            <person name="Li N."/>
            <person name="Wang J."/>
            <person name="Chen M."/>
            <person name="He Y."/>
            <person name="Tan F."/>
            <person name="Song X."/>
            <person name="Zheng Q."/>
            <person name="Huang R."/>
            <person name="Yang H."/>
            <person name="Du X."/>
            <person name="Chen L."/>
            <person name="Yang M."/>
            <person name="Gaffney P.M."/>
            <person name="Wang S."/>
            <person name="Luo L."/>
            <person name="She Z."/>
            <person name="Ming Y."/>
            <person name="Huang W."/>
            <person name="Zhang S."/>
            <person name="Huang B."/>
            <person name="Zhang Y."/>
            <person name="Qu T."/>
            <person name="Ni P."/>
            <person name="Miao G."/>
            <person name="Wang J."/>
            <person name="Wang Q."/>
            <person name="Steinberg C.E."/>
            <person name="Wang H."/>
            <person name="Li N."/>
            <person name="Qian L."/>
            <person name="Zhang G."/>
            <person name="Li Y."/>
            <person name="Yang H."/>
            <person name="Liu X."/>
            <person name="Wang J."/>
            <person name="Yin Y."/>
            <person name="Wang J."/>
        </authorList>
    </citation>
    <scope>NUCLEOTIDE SEQUENCE [LARGE SCALE GENOMIC DNA]</scope>
    <source>
        <strain evidence="1">05x7-T-G4-1.051#20</strain>
    </source>
</reference>
<dbReference type="AlphaFoldDB" id="K1RG82"/>